<proteinExistence type="predicted"/>
<organism evidence="1 2">
    <name type="scientific">Bursaphelenchus xylophilus</name>
    <name type="common">Pinewood nematode worm</name>
    <name type="synonym">Aphelenchoides xylophilus</name>
    <dbReference type="NCBI Taxonomy" id="6326"/>
    <lineage>
        <taxon>Eukaryota</taxon>
        <taxon>Metazoa</taxon>
        <taxon>Ecdysozoa</taxon>
        <taxon>Nematoda</taxon>
        <taxon>Chromadorea</taxon>
        <taxon>Rhabditida</taxon>
        <taxon>Tylenchina</taxon>
        <taxon>Tylenchomorpha</taxon>
        <taxon>Aphelenchoidea</taxon>
        <taxon>Aphelenchoididae</taxon>
        <taxon>Bursaphelenchus</taxon>
    </lineage>
</organism>
<evidence type="ECO:0000313" key="2">
    <source>
        <dbReference type="Proteomes" id="UP000659654"/>
    </source>
</evidence>
<dbReference type="AlphaFoldDB" id="A0A7I8WVZ3"/>
<reference evidence="1" key="1">
    <citation type="submission" date="2020-09" db="EMBL/GenBank/DDBJ databases">
        <authorList>
            <person name="Kikuchi T."/>
        </authorList>
    </citation>
    <scope>NUCLEOTIDE SEQUENCE</scope>
    <source>
        <strain evidence="1">Ka4C1</strain>
    </source>
</reference>
<dbReference type="EMBL" id="CAJFDI010000004">
    <property type="protein sequence ID" value="CAD5227625.1"/>
    <property type="molecule type" value="Genomic_DNA"/>
</dbReference>
<protein>
    <submittedName>
        <fullName evidence="1">(pine wood nematode) hypothetical protein</fullName>
    </submittedName>
</protein>
<comment type="caution">
    <text evidence="1">The sequence shown here is derived from an EMBL/GenBank/DDBJ whole genome shotgun (WGS) entry which is preliminary data.</text>
</comment>
<dbReference type="Proteomes" id="UP000582659">
    <property type="component" value="Unassembled WGS sequence"/>
</dbReference>
<evidence type="ECO:0000313" key="1">
    <source>
        <dbReference type="EMBL" id="CAD5227625.1"/>
    </source>
</evidence>
<dbReference type="Proteomes" id="UP000659654">
    <property type="component" value="Unassembled WGS sequence"/>
</dbReference>
<name>A0A7I8WVZ3_BURXY</name>
<accession>A0A7I8WVZ3</accession>
<keyword evidence="2" id="KW-1185">Reference proteome</keyword>
<dbReference type="EMBL" id="CAJFCV020000004">
    <property type="protein sequence ID" value="CAG9117990.1"/>
    <property type="molecule type" value="Genomic_DNA"/>
</dbReference>
<sequence length="241" mass="27595">MVLCVSECQPVGFSSLGSNPGYLEIKMFKSIVFLIFLIALATAEDVHGRCERYSKAFAEALEGHAQSEEERNFVVNEEYSSAMAYCRKHGLCETPCYREIFTCLDAQRIFDFVIPKLNECCKNFNRSDSRFLVPIPAYLEIKMFKSIAFLTFLIALAASIKICPYSDDFMETLPKVVKDEKRRHIVVDKEYKKFKDFCLRHGTCDTLCYHDILACLDFQRVSDFVNPGLDFLCCYTCGGRA</sequence>
<gene>
    <name evidence="1" type="ORF">BXYJ_LOCUS10043</name>
</gene>